<evidence type="ECO:0000313" key="1">
    <source>
        <dbReference type="EMBL" id="KAH7904350.1"/>
    </source>
</evidence>
<dbReference type="EMBL" id="MU268509">
    <property type="protein sequence ID" value="KAH7904350.1"/>
    <property type="molecule type" value="Genomic_DNA"/>
</dbReference>
<keyword evidence="2" id="KW-1185">Reference proteome</keyword>
<comment type="caution">
    <text evidence="1">The sequence shown here is derived from an EMBL/GenBank/DDBJ whole genome shotgun (WGS) entry which is preliminary data.</text>
</comment>
<organism evidence="1 2">
    <name type="scientific">Hygrophoropsis aurantiaca</name>
    <dbReference type="NCBI Taxonomy" id="72124"/>
    <lineage>
        <taxon>Eukaryota</taxon>
        <taxon>Fungi</taxon>
        <taxon>Dikarya</taxon>
        <taxon>Basidiomycota</taxon>
        <taxon>Agaricomycotina</taxon>
        <taxon>Agaricomycetes</taxon>
        <taxon>Agaricomycetidae</taxon>
        <taxon>Boletales</taxon>
        <taxon>Coniophorineae</taxon>
        <taxon>Hygrophoropsidaceae</taxon>
        <taxon>Hygrophoropsis</taxon>
    </lineage>
</organism>
<name>A0ACB7ZTE7_9AGAM</name>
<accession>A0ACB7ZTE7</accession>
<reference evidence="1" key="1">
    <citation type="journal article" date="2021" name="New Phytol.">
        <title>Evolutionary innovations through gain and loss of genes in the ectomycorrhizal Boletales.</title>
        <authorList>
            <person name="Wu G."/>
            <person name="Miyauchi S."/>
            <person name="Morin E."/>
            <person name="Kuo A."/>
            <person name="Drula E."/>
            <person name="Varga T."/>
            <person name="Kohler A."/>
            <person name="Feng B."/>
            <person name="Cao Y."/>
            <person name="Lipzen A."/>
            <person name="Daum C."/>
            <person name="Hundley H."/>
            <person name="Pangilinan J."/>
            <person name="Johnson J."/>
            <person name="Barry K."/>
            <person name="LaButti K."/>
            <person name="Ng V."/>
            <person name="Ahrendt S."/>
            <person name="Min B."/>
            <person name="Choi I.G."/>
            <person name="Park H."/>
            <person name="Plett J.M."/>
            <person name="Magnuson J."/>
            <person name="Spatafora J.W."/>
            <person name="Nagy L.G."/>
            <person name="Henrissat B."/>
            <person name="Grigoriev I.V."/>
            <person name="Yang Z.L."/>
            <person name="Xu J."/>
            <person name="Martin F.M."/>
        </authorList>
    </citation>
    <scope>NUCLEOTIDE SEQUENCE</scope>
    <source>
        <strain evidence="1">ATCC 28755</strain>
    </source>
</reference>
<proteinExistence type="predicted"/>
<sequence length="186" mass="20515">MTLHSGTLIIRGERATQPTSSGLGKQFTSPKKRRSKAKTQTFVQIPGHARKRQRLLEKLALLNRDSDDEEAVDRNVFENSTLEEDPDPPRAMTPEVQPDNASISLTPATLPSATPTMRRILPDHSTERLYSSWKTLVTTLVQGYLTYTAATTGTATQASEKTISSCAMPTCDSKVTSITALYFDQQ</sequence>
<dbReference type="Proteomes" id="UP000790377">
    <property type="component" value="Unassembled WGS sequence"/>
</dbReference>
<gene>
    <name evidence="1" type="ORF">BJ138DRAFT_931137</name>
</gene>
<protein>
    <submittedName>
        <fullName evidence="1">Uncharacterized protein</fullName>
    </submittedName>
</protein>
<evidence type="ECO:0000313" key="2">
    <source>
        <dbReference type="Proteomes" id="UP000790377"/>
    </source>
</evidence>